<proteinExistence type="predicted"/>
<organism evidence="2 3">
    <name type="scientific">Oxytricha trifallax</name>
    <dbReference type="NCBI Taxonomy" id="1172189"/>
    <lineage>
        <taxon>Eukaryota</taxon>
        <taxon>Sar</taxon>
        <taxon>Alveolata</taxon>
        <taxon>Ciliophora</taxon>
        <taxon>Intramacronucleata</taxon>
        <taxon>Spirotrichea</taxon>
        <taxon>Stichotrichia</taxon>
        <taxon>Sporadotrichida</taxon>
        <taxon>Oxytrichidae</taxon>
        <taxon>Oxytrichinae</taxon>
        <taxon>Oxytricha</taxon>
    </lineage>
</organism>
<name>A0A073HXG4_9SPIT</name>
<reference evidence="3" key="1">
    <citation type="journal article" date="2014" name="Cell">
        <title>The Architecture of a Scrambled Genome Reveals Massive Levels of Genomic Rearrangement during Development.</title>
        <authorList>
            <person name="Chen X."/>
            <person name="Bracht J.R."/>
            <person name="Goldman A.D."/>
            <person name="Dolzhenko E."/>
            <person name="Clay D.M."/>
            <person name="Swart E.C."/>
            <person name="Perlman D.H."/>
            <person name="Doak T.G."/>
            <person name="Stuart A."/>
            <person name="Amemiya C.T."/>
            <person name="Sebra R.P."/>
            <person name="Landweber L.F."/>
        </authorList>
    </citation>
    <scope>NUCLEOTIDE SEQUENCE [LARGE SCALE GENOMIC DNA]</scope>
    <source>
        <strain evidence="3">JRB310</strain>
    </source>
</reference>
<keyword evidence="3" id="KW-1185">Reference proteome</keyword>
<feature type="region of interest" description="Disordered" evidence="1">
    <location>
        <begin position="90"/>
        <end position="142"/>
    </location>
</feature>
<accession>A0A073HXG4</accession>
<dbReference type="AlphaFoldDB" id="A0A073HXG4"/>
<comment type="caution">
    <text evidence="2">The sequence shown here is derived from an EMBL/GenBank/DDBJ whole genome shotgun (WGS) entry which is preliminary data.</text>
</comment>
<evidence type="ECO:0000313" key="3">
    <source>
        <dbReference type="Proteomes" id="UP000053232"/>
    </source>
</evidence>
<protein>
    <submittedName>
        <fullName evidence="2">Uncharacterized protein</fullName>
    </submittedName>
</protein>
<evidence type="ECO:0000256" key="1">
    <source>
        <dbReference type="SAM" id="MobiDB-lite"/>
    </source>
</evidence>
<dbReference type="Proteomes" id="UP000053232">
    <property type="component" value="Unassembled WGS sequence"/>
</dbReference>
<sequence>MEIGKSGHSVREEEAVVNIDKKSSLLWKQANDGTDTEMINQNLLEDGWEEIVQRNEWQSELEKQFNQNKQQLRGLGEEVLEAEGCLVSNRTETQRQKDDSIKDSEKAIDNQPRDGTHKELVSEEGKVEAKKQSDAMQKGSDE</sequence>
<feature type="compositionally biased region" description="Basic and acidic residues" evidence="1">
    <location>
        <begin position="92"/>
        <end position="142"/>
    </location>
</feature>
<dbReference type="EMBL" id="ARYC01006112">
    <property type="protein sequence ID" value="KEJ82708.1"/>
    <property type="molecule type" value="Genomic_DNA"/>
</dbReference>
<gene>
    <name evidence="2" type="ORF">OXYTRIMIC_287</name>
</gene>
<evidence type="ECO:0000313" key="2">
    <source>
        <dbReference type="EMBL" id="KEJ82708.1"/>
    </source>
</evidence>